<name>A0A0W8FF89_9ZZZZ</name>
<evidence type="ECO:0000256" key="1">
    <source>
        <dbReference type="ARBA" id="ARBA00023186"/>
    </source>
</evidence>
<dbReference type="PANTHER" id="PTHR43096">
    <property type="entry name" value="DNAJ HOMOLOG 1, MITOCHONDRIAL-RELATED"/>
    <property type="match status" value="1"/>
</dbReference>
<feature type="transmembrane region" description="Helical" evidence="2">
    <location>
        <begin position="188"/>
        <end position="206"/>
    </location>
</feature>
<dbReference type="PRINTS" id="PR00625">
    <property type="entry name" value="JDOMAIN"/>
</dbReference>
<keyword evidence="2" id="KW-0812">Transmembrane</keyword>
<evidence type="ECO:0000256" key="2">
    <source>
        <dbReference type="SAM" id="Phobius"/>
    </source>
</evidence>
<evidence type="ECO:0000313" key="4">
    <source>
        <dbReference type="EMBL" id="KUG19565.1"/>
    </source>
</evidence>
<dbReference type="PANTHER" id="PTHR43096:SF52">
    <property type="entry name" value="DNAJ HOMOLOG 1, MITOCHONDRIAL-RELATED"/>
    <property type="match status" value="1"/>
</dbReference>
<dbReference type="Pfam" id="PF00226">
    <property type="entry name" value="DnaJ"/>
    <property type="match status" value="1"/>
</dbReference>
<dbReference type="SUPFAM" id="SSF46565">
    <property type="entry name" value="Chaperone J-domain"/>
    <property type="match status" value="1"/>
</dbReference>
<sequence>MSGRRTSGGSGIRREWIDRMQDEYRYYEALGLHRDASSSEITRAYRSLAKTYHPDVSLHPKAAENFHKIREAYEILSDPKKRREYDAYLDAVRGHAYGKTTYEPHIEDEFYVQNETITIDGENYVFTNAHHVVINGQEYIEYNGEYLHFSRDDEPAATSTRRKIADVLFILICLVAVYLLIYDSSRPFTMQIVKIFAVIFAYLEFLRPRL</sequence>
<organism evidence="4">
    <name type="scientific">hydrocarbon metagenome</name>
    <dbReference type="NCBI Taxonomy" id="938273"/>
    <lineage>
        <taxon>unclassified sequences</taxon>
        <taxon>metagenomes</taxon>
        <taxon>ecological metagenomes</taxon>
    </lineage>
</organism>
<dbReference type="GO" id="GO:0005737">
    <property type="term" value="C:cytoplasm"/>
    <property type="evidence" value="ECO:0007669"/>
    <property type="project" value="TreeGrafter"/>
</dbReference>
<dbReference type="SMART" id="SM00271">
    <property type="entry name" value="DnaJ"/>
    <property type="match status" value="1"/>
</dbReference>
<keyword evidence="2" id="KW-0472">Membrane</keyword>
<keyword evidence="2" id="KW-1133">Transmembrane helix</keyword>
<dbReference type="InterPro" id="IPR018253">
    <property type="entry name" value="DnaJ_domain_CS"/>
</dbReference>
<dbReference type="EMBL" id="LNQE01001275">
    <property type="protein sequence ID" value="KUG19565.1"/>
    <property type="molecule type" value="Genomic_DNA"/>
</dbReference>
<proteinExistence type="predicted"/>
<dbReference type="InterPro" id="IPR036869">
    <property type="entry name" value="J_dom_sf"/>
</dbReference>
<dbReference type="GO" id="GO:0042026">
    <property type="term" value="P:protein refolding"/>
    <property type="evidence" value="ECO:0007669"/>
    <property type="project" value="TreeGrafter"/>
</dbReference>
<feature type="transmembrane region" description="Helical" evidence="2">
    <location>
        <begin position="164"/>
        <end position="182"/>
    </location>
</feature>
<gene>
    <name evidence="4" type="ORF">ASZ90_010695</name>
</gene>
<comment type="caution">
    <text evidence="4">The sequence shown here is derived from an EMBL/GenBank/DDBJ whole genome shotgun (WGS) entry which is preliminary data.</text>
</comment>
<dbReference type="PROSITE" id="PS00636">
    <property type="entry name" value="DNAJ_1"/>
    <property type="match status" value="1"/>
</dbReference>
<keyword evidence="1" id="KW-0143">Chaperone</keyword>
<reference evidence="4" key="1">
    <citation type="journal article" date="2015" name="Proc. Natl. Acad. Sci. U.S.A.">
        <title>Networks of energetic and metabolic interactions define dynamics in microbial communities.</title>
        <authorList>
            <person name="Embree M."/>
            <person name="Liu J.K."/>
            <person name="Al-Bassam M.M."/>
            <person name="Zengler K."/>
        </authorList>
    </citation>
    <scope>NUCLEOTIDE SEQUENCE</scope>
</reference>
<dbReference type="GO" id="GO:0051082">
    <property type="term" value="F:unfolded protein binding"/>
    <property type="evidence" value="ECO:0007669"/>
    <property type="project" value="TreeGrafter"/>
</dbReference>
<dbReference type="Gene3D" id="1.10.287.110">
    <property type="entry name" value="DnaJ domain"/>
    <property type="match status" value="1"/>
</dbReference>
<dbReference type="AlphaFoldDB" id="A0A0W8FF89"/>
<accession>A0A0W8FF89</accession>
<dbReference type="CDD" id="cd06257">
    <property type="entry name" value="DnaJ"/>
    <property type="match status" value="1"/>
</dbReference>
<feature type="domain" description="J" evidence="3">
    <location>
        <begin position="25"/>
        <end position="89"/>
    </location>
</feature>
<protein>
    <submittedName>
        <fullName evidence="4">Dnaj-class molecular chaperone cbpa</fullName>
    </submittedName>
</protein>
<evidence type="ECO:0000259" key="3">
    <source>
        <dbReference type="PROSITE" id="PS50076"/>
    </source>
</evidence>
<dbReference type="InterPro" id="IPR001623">
    <property type="entry name" value="DnaJ_domain"/>
</dbReference>
<dbReference type="PROSITE" id="PS50076">
    <property type="entry name" value="DNAJ_2"/>
    <property type="match status" value="1"/>
</dbReference>